<evidence type="ECO:0000313" key="4">
    <source>
        <dbReference type="Proteomes" id="UP001586593"/>
    </source>
</evidence>
<sequence length="462" mass="50473">MKTPKTIELDGRTGEGGGQLVRIAVALAAVITQPIRITHVRGNRAGTRGGGLKAQHVASISWLAKATDAEVSGLEVGSQTLEFRPRLRPSELATRRVSIEADTPAASTLLILQAILPFLLFAGGTHRAACKLEGGHDSSSESEPVPIEVSISGGTNVHWSLSWEYMDQVLLPILERCFGIEKVERQLVVRGWSLGSPQKRGNIWLRIRPVRLGETLRMRGTTEGGNDKVNSSGAGRSPERKGDGSPKLDGVDVSMVAPKQMHTDLQEAIVSSLDELFPGIEVVFKVVEDSGHDARLYVLLVARSGTWRWGRDILTSIPQKSKCKKVPGKGGREIGNLAESLAKKVSKDLHEEVTNGGVVDEFLQDQLVVFQALAAGETSFPRYADTSNDSDDCNALREMETDMRNLQVGERRRRDKTAEPFGEGSTHTTTARWVVAQLLPQAEWYDKGRICRGVGMRMGKEE</sequence>
<feature type="compositionally biased region" description="Basic and acidic residues" evidence="1">
    <location>
        <begin position="407"/>
        <end position="418"/>
    </location>
</feature>
<accession>A0ABR3Y1W1</accession>
<comment type="caution">
    <text evidence="3">The sequence shown here is derived from an EMBL/GenBank/DDBJ whole genome shotgun (WGS) entry which is preliminary data.</text>
</comment>
<dbReference type="Pfam" id="PF01137">
    <property type="entry name" value="RTC"/>
    <property type="match status" value="1"/>
</dbReference>
<feature type="region of interest" description="Disordered" evidence="1">
    <location>
        <begin position="216"/>
        <end position="250"/>
    </location>
</feature>
<dbReference type="Gene3D" id="3.30.360.20">
    <property type="entry name" value="RNA 3'-terminal phosphate cyclase, insert domain"/>
    <property type="match status" value="1"/>
</dbReference>
<reference evidence="3 4" key="1">
    <citation type="journal article" date="2024" name="Commun. Biol.">
        <title>Comparative genomic analysis of thermophilic fungi reveals convergent evolutionary adaptations and gene losses.</title>
        <authorList>
            <person name="Steindorff A.S."/>
            <person name="Aguilar-Pontes M.V."/>
            <person name="Robinson A.J."/>
            <person name="Andreopoulos B."/>
            <person name="LaButti K."/>
            <person name="Kuo A."/>
            <person name="Mondo S."/>
            <person name="Riley R."/>
            <person name="Otillar R."/>
            <person name="Haridas S."/>
            <person name="Lipzen A."/>
            <person name="Grimwood J."/>
            <person name="Schmutz J."/>
            <person name="Clum A."/>
            <person name="Reid I.D."/>
            <person name="Moisan M.C."/>
            <person name="Butler G."/>
            <person name="Nguyen T.T.M."/>
            <person name="Dewar K."/>
            <person name="Conant G."/>
            <person name="Drula E."/>
            <person name="Henrissat B."/>
            <person name="Hansel C."/>
            <person name="Singer S."/>
            <person name="Hutchinson M.I."/>
            <person name="de Vries R.P."/>
            <person name="Natvig D.O."/>
            <person name="Powell A.J."/>
            <person name="Tsang A."/>
            <person name="Grigoriev I.V."/>
        </authorList>
    </citation>
    <scope>NUCLEOTIDE SEQUENCE [LARGE SCALE GENOMIC DNA]</scope>
    <source>
        <strain evidence="3 4">ATCC 24622</strain>
    </source>
</reference>
<dbReference type="SUPFAM" id="SSF55205">
    <property type="entry name" value="EPT/RTPC-like"/>
    <property type="match status" value="1"/>
</dbReference>
<feature type="region of interest" description="Disordered" evidence="1">
    <location>
        <begin position="407"/>
        <end position="427"/>
    </location>
</feature>
<keyword evidence="4" id="KW-1185">Reference proteome</keyword>
<gene>
    <name evidence="3" type="ORF">VTK73DRAFT_2747</name>
</gene>
<feature type="compositionally biased region" description="Basic and acidic residues" evidence="1">
    <location>
        <begin position="237"/>
        <end position="250"/>
    </location>
</feature>
<dbReference type="InterPro" id="IPR000228">
    <property type="entry name" value="RNA3'_term_phos_cyc"/>
</dbReference>
<proteinExistence type="predicted"/>
<dbReference type="PANTHER" id="PTHR11096:SF0">
    <property type="entry name" value="RNA 3'-TERMINAL PHOSPHATE CYCLASE"/>
    <property type="match status" value="1"/>
</dbReference>
<dbReference type="InterPro" id="IPR037136">
    <property type="entry name" value="RNA3'_phos_cyclase_dom_sf"/>
</dbReference>
<dbReference type="InterPro" id="IPR036553">
    <property type="entry name" value="RPTC_insert"/>
</dbReference>
<evidence type="ECO:0000256" key="1">
    <source>
        <dbReference type="SAM" id="MobiDB-lite"/>
    </source>
</evidence>
<name>A0ABR3Y1W1_9PEZI</name>
<evidence type="ECO:0000259" key="2">
    <source>
        <dbReference type="Pfam" id="PF01137"/>
    </source>
</evidence>
<feature type="domain" description="RNA 3'-terminal phosphate cyclase" evidence="2">
    <location>
        <begin position="14"/>
        <end position="380"/>
    </location>
</feature>
<dbReference type="PANTHER" id="PTHR11096">
    <property type="entry name" value="RNA 3' TERMINAL PHOSPHATE CYCLASE"/>
    <property type="match status" value="1"/>
</dbReference>
<dbReference type="InterPro" id="IPR023797">
    <property type="entry name" value="RNA3'_phos_cyclase_dom"/>
</dbReference>
<protein>
    <recommendedName>
        <fullName evidence="2">RNA 3'-terminal phosphate cyclase domain-containing protein</fullName>
    </recommendedName>
</protein>
<dbReference type="Proteomes" id="UP001586593">
    <property type="component" value="Unassembled WGS sequence"/>
</dbReference>
<dbReference type="Gene3D" id="3.65.10.20">
    <property type="entry name" value="RNA 3'-terminal phosphate cyclase domain"/>
    <property type="match status" value="1"/>
</dbReference>
<dbReference type="InterPro" id="IPR013792">
    <property type="entry name" value="RNA3'P_cycl/enolpyr_Trfase_a/b"/>
</dbReference>
<dbReference type="EMBL" id="JAZHXJ010000018">
    <property type="protein sequence ID" value="KAL1882033.1"/>
    <property type="molecule type" value="Genomic_DNA"/>
</dbReference>
<evidence type="ECO:0000313" key="3">
    <source>
        <dbReference type="EMBL" id="KAL1882033.1"/>
    </source>
</evidence>
<organism evidence="3 4">
    <name type="scientific">Phialemonium thermophilum</name>
    <dbReference type="NCBI Taxonomy" id="223376"/>
    <lineage>
        <taxon>Eukaryota</taxon>
        <taxon>Fungi</taxon>
        <taxon>Dikarya</taxon>
        <taxon>Ascomycota</taxon>
        <taxon>Pezizomycotina</taxon>
        <taxon>Sordariomycetes</taxon>
        <taxon>Sordariomycetidae</taxon>
        <taxon>Cephalothecales</taxon>
        <taxon>Cephalothecaceae</taxon>
        <taxon>Phialemonium</taxon>
    </lineage>
</organism>